<keyword evidence="1" id="KW-0812">Transmembrane</keyword>
<accession>A0A4Z2IPW8</accession>
<gene>
    <name evidence="2" type="ORF">EYF80_009762</name>
</gene>
<proteinExistence type="predicted"/>
<reference evidence="2 3" key="1">
    <citation type="submission" date="2019-03" db="EMBL/GenBank/DDBJ databases">
        <title>First draft genome of Liparis tanakae, snailfish: a comprehensive survey of snailfish specific genes.</title>
        <authorList>
            <person name="Kim W."/>
            <person name="Song I."/>
            <person name="Jeong J.-H."/>
            <person name="Kim D."/>
            <person name="Kim S."/>
            <person name="Ryu S."/>
            <person name="Song J.Y."/>
            <person name="Lee S.K."/>
        </authorList>
    </citation>
    <scope>NUCLEOTIDE SEQUENCE [LARGE SCALE GENOMIC DNA]</scope>
    <source>
        <tissue evidence="2">Muscle</tissue>
    </source>
</reference>
<comment type="caution">
    <text evidence="2">The sequence shown here is derived from an EMBL/GenBank/DDBJ whole genome shotgun (WGS) entry which is preliminary data.</text>
</comment>
<organism evidence="2 3">
    <name type="scientific">Liparis tanakae</name>
    <name type="common">Tanaka's snailfish</name>
    <dbReference type="NCBI Taxonomy" id="230148"/>
    <lineage>
        <taxon>Eukaryota</taxon>
        <taxon>Metazoa</taxon>
        <taxon>Chordata</taxon>
        <taxon>Craniata</taxon>
        <taxon>Vertebrata</taxon>
        <taxon>Euteleostomi</taxon>
        <taxon>Actinopterygii</taxon>
        <taxon>Neopterygii</taxon>
        <taxon>Teleostei</taxon>
        <taxon>Neoteleostei</taxon>
        <taxon>Acanthomorphata</taxon>
        <taxon>Eupercaria</taxon>
        <taxon>Perciformes</taxon>
        <taxon>Cottioidei</taxon>
        <taxon>Cottales</taxon>
        <taxon>Liparidae</taxon>
        <taxon>Liparis</taxon>
    </lineage>
</organism>
<evidence type="ECO:0000313" key="2">
    <source>
        <dbReference type="EMBL" id="TNN79945.1"/>
    </source>
</evidence>
<keyword evidence="3" id="KW-1185">Reference proteome</keyword>
<evidence type="ECO:0000313" key="3">
    <source>
        <dbReference type="Proteomes" id="UP000314294"/>
    </source>
</evidence>
<evidence type="ECO:0000256" key="1">
    <source>
        <dbReference type="SAM" id="Phobius"/>
    </source>
</evidence>
<protein>
    <submittedName>
        <fullName evidence="2">Uncharacterized protein</fullName>
    </submittedName>
</protein>
<dbReference type="Proteomes" id="UP000314294">
    <property type="component" value="Unassembled WGS sequence"/>
</dbReference>
<sequence length="121" mass="13486">MNASLHHSLTLEAKAPPQDLTVPCRFKYTYLPANRLVVHISDFGVSELSDRHAKGFRKDYIIIVITAMTTALTSTIIVISTARTTIIIIIIIVIVVVVVVVIIIMLFFFQSSAHEYNSSKI</sequence>
<dbReference type="EMBL" id="SRLO01000059">
    <property type="protein sequence ID" value="TNN79945.1"/>
    <property type="molecule type" value="Genomic_DNA"/>
</dbReference>
<feature type="transmembrane region" description="Helical" evidence="1">
    <location>
        <begin position="60"/>
        <end position="80"/>
    </location>
</feature>
<keyword evidence="1" id="KW-0472">Membrane</keyword>
<feature type="transmembrane region" description="Helical" evidence="1">
    <location>
        <begin position="86"/>
        <end position="109"/>
    </location>
</feature>
<dbReference type="AlphaFoldDB" id="A0A4Z2IPW8"/>
<keyword evidence="1" id="KW-1133">Transmembrane helix</keyword>
<name>A0A4Z2IPW8_9TELE</name>